<evidence type="ECO:0000259" key="3">
    <source>
        <dbReference type="PROSITE" id="PS50206"/>
    </source>
</evidence>
<protein>
    <submittedName>
        <fullName evidence="4">3-mercaptopyruvate sulfurtransferase</fullName>
        <ecNumber evidence="4">2.8.1.2</ecNumber>
    </submittedName>
</protein>
<dbReference type="Pfam" id="PF00581">
    <property type="entry name" value="Rhodanese"/>
    <property type="match status" value="2"/>
</dbReference>
<organism evidence="4 5">
    <name type="scientific">Pseudoalteromonas haloplanktis</name>
    <name type="common">Alteromonas haloplanktis</name>
    <dbReference type="NCBI Taxonomy" id="228"/>
    <lineage>
        <taxon>Bacteria</taxon>
        <taxon>Pseudomonadati</taxon>
        <taxon>Pseudomonadota</taxon>
        <taxon>Gammaproteobacteria</taxon>
        <taxon>Alteromonadales</taxon>
        <taxon>Pseudoalteromonadaceae</taxon>
        <taxon>Pseudoalteromonas</taxon>
    </lineage>
</organism>
<keyword evidence="5" id="KW-1185">Reference proteome</keyword>
<evidence type="ECO:0000313" key="5">
    <source>
        <dbReference type="Proteomes" id="UP001152447"/>
    </source>
</evidence>
<dbReference type="InterPro" id="IPR001763">
    <property type="entry name" value="Rhodanese-like_dom"/>
</dbReference>
<dbReference type="InterPro" id="IPR045078">
    <property type="entry name" value="TST/MPST-like"/>
</dbReference>
<dbReference type="GO" id="GO:0004792">
    <property type="term" value="F:thiosulfate-cyanide sulfurtransferase activity"/>
    <property type="evidence" value="ECO:0007669"/>
    <property type="project" value="TreeGrafter"/>
</dbReference>
<evidence type="ECO:0000256" key="1">
    <source>
        <dbReference type="ARBA" id="ARBA00022679"/>
    </source>
</evidence>
<dbReference type="PROSITE" id="PS50206">
    <property type="entry name" value="RHODANESE_3"/>
    <property type="match status" value="2"/>
</dbReference>
<comment type="caution">
    <text evidence="4">The sequence shown here is derived from an EMBL/GenBank/DDBJ whole genome shotgun (WGS) entry which is preliminary data.</text>
</comment>
<evidence type="ECO:0000313" key="4">
    <source>
        <dbReference type="EMBL" id="CAH9061396.1"/>
    </source>
</evidence>
<dbReference type="CDD" id="cd01448">
    <property type="entry name" value="TST_Repeat_1"/>
    <property type="match status" value="1"/>
</dbReference>
<name>A0A9W4VSR1_PSEHA</name>
<accession>A0A9W4VSR1</accession>
<dbReference type="SUPFAM" id="SSF52821">
    <property type="entry name" value="Rhodanese/Cell cycle control phosphatase"/>
    <property type="match status" value="2"/>
</dbReference>
<reference evidence="4" key="1">
    <citation type="submission" date="2022-07" db="EMBL/GenBank/DDBJ databases">
        <authorList>
            <person name="Criscuolo A."/>
        </authorList>
    </citation>
    <scope>NUCLEOTIDE SEQUENCE</scope>
    <source>
        <strain evidence="4">CIP103197</strain>
    </source>
</reference>
<feature type="domain" description="Rhodanese" evidence="3">
    <location>
        <begin position="66"/>
        <end position="130"/>
    </location>
</feature>
<dbReference type="Proteomes" id="UP001152447">
    <property type="component" value="Unassembled WGS sequence"/>
</dbReference>
<proteinExistence type="predicted"/>
<keyword evidence="2" id="KW-0677">Repeat</keyword>
<gene>
    <name evidence="4" type="primary">sseA</name>
    <name evidence="4" type="ORF">PSEHALCIP103_02488</name>
</gene>
<keyword evidence="1 4" id="KW-0808">Transferase</keyword>
<dbReference type="SMART" id="SM00450">
    <property type="entry name" value="RHOD"/>
    <property type="match status" value="2"/>
</dbReference>
<feature type="domain" description="Rhodanese" evidence="3">
    <location>
        <begin position="161"/>
        <end position="273"/>
    </location>
</feature>
<dbReference type="InterPro" id="IPR036873">
    <property type="entry name" value="Rhodanese-like_dom_sf"/>
</dbReference>
<sequence>MKNIVSAKWLHARLEQTNLVIFDAGMLRPSAAGEYSPVAMLPKAQRFDIKKELADTSNPLPNTLCSAEQFTQVMQKAGVNHDSLVVIYEDAGLFSAARAWWMFKAMGFNNVKVLSGGLAKWLELGLAVESNYTQASLKGDFIAHYQPDYFIDKKQVLSATKDANTVILDARAYERFTGKNKEPRAGMRSGHIINSYSLPLSSLLENGEAKSLDFIQTQFSELVGNATQIQFSCGSGVTACALALFADECGYNNLSVYDGSWSEWGADSSLPIAVGG</sequence>
<evidence type="ECO:0000256" key="2">
    <source>
        <dbReference type="ARBA" id="ARBA00022737"/>
    </source>
</evidence>
<dbReference type="EC" id="2.8.1.2" evidence="4"/>
<dbReference type="PANTHER" id="PTHR11364">
    <property type="entry name" value="THIOSULFATE SULFERTANSFERASE"/>
    <property type="match status" value="1"/>
</dbReference>
<dbReference type="Gene3D" id="3.40.250.10">
    <property type="entry name" value="Rhodanese-like domain"/>
    <property type="match status" value="2"/>
</dbReference>
<dbReference type="RefSeq" id="WP_262976929.1">
    <property type="nucleotide sequence ID" value="NZ_CAMAPB010000037.1"/>
</dbReference>
<dbReference type="PANTHER" id="PTHR11364:SF27">
    <property type="entry name" value="SULFURTRANSFERASE"/>
    <property type="match status" value="1"/>
</dbReference>
<dbReference type="GO" id="GO:0016784">
    <property type="term" value="F:3-mercaptopyruvate sulfurtransferase activity"/>
    <property type="evidence" value="ECO:0007669"/>
    <property type="project" value="UniProtKB-EC"/>
</dbReference>
<dbReference type="CDD" id="cd01449">
    <property type="entry name" value="TST_Repeat_2"/>
    <property type="match status" value="1"/>
</dbReference>
<dbReference type="EMBL" id="CAMAPB010000037">
    <property type="protein sequence ID" value="CAH9061396.1"/>
    <property type="molecule type" value="Genomic_DNA"/>
</dbReference>
<dbReference type="AlphaFoldDB" id="A0A9W4VSR1"/>